<sequence>MHKFPLAVIGAGVIGQTHIERILKTPEFALVGVAEPDEAARQWCAERNIPTFENHPALLEATRPQGVVIATPNATHVEVAADCMARGIAVLIEKPVADTLAAAERLIQIAQDTGVPVLVGHHRRHNPILQRARQIVADGRLGQVLSANVMANFYKPEAYFDVPWRRQAGGGPVLINLIHDIDMLVYLLGEVRAVQGSLSSAVRGFEVEDTGAALLEFASGTQAVMTVSDTTVSPWCWDFCAGEQGQYPRQNVQSHFLSGTQGSLSLPDLDLWRYPGERHWHREMVREQIRVHDTDVYVQQLRHFRAVAERRETPICSALDGWRTLQATLALLKAARTGQRQTCPAFTASRNPT</sequence>
<dbReference type="InterPro" id="IPR051450">
    <property type="entry name" value="Gfo/Idh/MocA_Oxidoreductases"/>
</dbReference>
<evidence type="ECO:0000259" key="1">
    <source>
        <dbReference type="Pfam" id="PF01408"/>
    </source>
</evidence>
<name>A0ABT6X5B5_9BURK</name>
<dbReference type="Proteomes" id="UP001431902">
    <property type="component" value="Unassembled WGS sequence"/>
</dbReference>
<gene>
    <name evidence="3" type="ORF">QLQ16_05510</name>
</gene>
<evidence type="ECO:0000313" key="4">
    <source>
        <dbReference type="Proteomes" id="UP001431902"/>
    </source>
</evidence>
<proteinExistence type="predicted"/>
<dbReference type="InterPro" id="IPR055170">
    <property type="entry name" value="GFO_IDH_MocA-like_dom"/>
</dbReference>
<evidence type="ECO:0000313" key="3">
    <source>
        <dbReference type="EMBL" id="MDI9233293.1"/>
    </source>
</evidence>
<dbReference type="EMBL" id="JASGBH010000003">
    <property type="protein sequence ID" value="MDI9233293.1"/>
    <property type="molecule type" value="Genomic_DNA"/>
</dbReference>
<feature type="domain" description="GFO/IDH/MocA-like oxidoreductase" evidence="2">
    <location>
        <begin position="130"/>
        <end position="235"/>
    </location>
</feature>
<dbReference type="InterPro" id="IPR036291">
    <property type="entry name" value="NAD(P)-bd_dom_sf"/>
</dbReference>
<dbReference type="SUPFAM" id="SSF51735">
    <property type="entry name" value="NAD(P)-binding Rossmann-fold domains"/>
    <property type="match status" value="1"/>
</dbReference>
<dbReference type="Gene3D" id="3.40.50.720">
    <property type="entry name" value="NAD(P)-binding Rossmann-like Domain"/>
    <property type="match status" value="1"/>
</dbReference>
<dbReference type="PANTHER" id="PTHR43377">
    <property type="entry name" value="BILIVERDIN REDUCTASE A"/>
    <property type="match status" value="1"/>
</dbReference>
<dbReference type="Pfam" id="PF22725">
    <property type="entry name" value="GFO_IDH_MocA_C3"/>
    <property type="match status" value="1"/>
</dbReference>
<dbReference type="RefSeq" id="WP_283223691.1">
    <property type="nucleotide sequence ID" value="NZ_JASGBH010000003.1"/>
</dbReference>
<reference evidence="3" key="1">
    <citation type="submission" date="2023-05" db="EMBL/GenBank/DDBJ databases">
        <title>Limnohabitans sp. strain HM2-2 Genome sequencing and assembly.</title>
        <authorList>
            <person name="Jung Y."/>
        </authorList>
    </citation>
    <scope>NUCLEOTIDE SEQUENCE</scope>
    <source>
        <strain evidence="3">HM2-2</strain>
    </source>
</reference>
<dbReference type="InterPro" id="IPR000683">
    <property type="entry name" value="Gfo/Idh/MocA-like_OxRdtase_N"/>
</dbReference>
<evidence type="ECO:0000259" key="2">
    <source>
        <dbReference type="Pfam" id="PF22725"/>
    </source>
</evidence>
<dbReference type="Gene3D" id="3.30.360.10">
    <property type="entry name" value="Dihydrodipicolinate Reductase, domain 2"/>
    <property type="match status" value="1"/>
</dbReference>
<accession>A0ABT6X5B5</accession>
<keyword evidence="4" id="KW-1185">Reference proteome</keyword>
<protein>
    <submittedName>
        <fullName evidence="3">Gfo/Idh/MocA family oxidoreductase</fullName>
    </submittedName>
</protein>
<dbReference type="Pfam" id="PF01408">
    <property type="entry name" value="GFO_IDH_MocA"/>
    <property type="match status" value="1"/>
</dbReference>
<comment type="caution">
    <text evidence="3">The sequence shown here is derived from an EMBL/GenBank/DDBJ whole genome shotgun (WGS) entry which is preliminary data.</text>
</comment>
<dbReference type="SUPFAM" id="SSF55347">
    <property type="entry name" value="Glyceraldehyde-3-phosphate dehydrogenase-like, C-terminal domain"/>
    <property type="match status" value="1"/>
</dbReference>
<dbReference type="PANTHER" id="PTHR43377:SF8">
    <property type="entry name" value="BLR3664 PROTEIN"/>
    <property type="match status" value="1"/>
</dbReference>
<organism evidence="3 4">
    <name type="scientific">Limnohabitans lacus</name>
    <dbReference type="NCBI Taxonomy" id="3045173"/>
    <lineage>
        <taxon>Bacteria</taxon>
        <taxon>Pseudomonadati</taxon>
        <taxon>Pseudomonadota</taxon>
        <taxon>Betaproteobacteria</taxon>
        <taxon>Burkholderiales</taxon>
        <taxon>Comamonadaceae</taxon>
        <taxon>Limnohabitans</taxon>
    </lineage>
</organism>
<feature type="domain" description="Gfo/Idh/MocA-like oxidoreductase N-terminal" evidence="1">
    <location>
        <begin position="6"/>
        <end position="121"/>
    </location>
</feature>